<proteinExistence type="predicted"/>
<keyword evidence="1" id="KW-0472">Membrane</keyword>
<keyword evidence="1" id="KW-0812">Transmembrane</keyword>
<organism evidence="2 3">
    <name type="scientific">Archangium minus</name>
    <dbReference type="NCBI Taxonomy" id="83450"/>
    <lineage>
        <taxon>Bacteria</taxon>
        <taxon>Pseudomonadati</taxon>
        <taxon>Myxococcota</taxon>
        <taxon>Myxococcia</taxon>
        <taxon>Myxococcales</taxon>
        <taxon>Cystobacterineae</taxon>
        <taxon>Archangiaceae</taxon>
        <taxon>Archangium</taxon>
    </lineage>
</organism>
<gene>
    <name evidence="2" type="ORF">F0U60_21035</name>
</gene>
<sequence>MPTEVLVMCSRCGRPQRAGAGRCAACGAVLPDAPLPLRTGSPVAGPFLSAELAGGRVLVGEGNRLSFRPGASATPFLFELPGLRRLSLVHRPRYEALALTVGALGVLPFVPVAPARVLLGLLALVGVVLALLVRRYTLVLDSGQGETRWDLGPVLRGSPMELRVRTAWRTLTDVVRARGIEVREPPSEGSAPRA</sequence>
<accession>A0ABY9WVH0</accession>
<keyword evidence="1" id="KW-1133">Transmembrane helix</keyword>
<dbReference type="Proteomes" id="UP001611383">
    <property type="component" value="Chromosome"/>
</dbReference>
<name>A0ABY9WVH0_9BACT</name>
<protein>
    <submittedName>
        <fullName evidence="2">Uncharacterized protein</fullName>
    </submittedName>
</protein>
<dbReference type="EMBL" id="CP043494">
    <property type="protein sequence ID" value="WNG46327.1"/>
    <property type="molecule type" value="Genomic_DNA"/>
</dbReference>
<feature type="transmembrane region" description="Helical" evidence="1">
    <location>
        <begin position="117"/>
        <end position="133"/>
    </location>
</feature>
<evidence type="ECO:0000313" key="2">
    <source>
        <dbReference type="EMBL" id="WNG46327.1"/>
    </source>
</evidence>
<keyword evidence="3" id="KW-1185">Reference proteome</keyword>
<evidence type="ECO:0000313" key="3">
    <source>
        <dbReference type="Proteomes" id="UP001611383"/>
    </source>
</evidence>
<reference evidence="2 3" key="1">
    <citation type="submission" date="2019-08" db="EMBL/GenBank/DDBJ databases">
        <title>Archangium and Cystobacter genomes.</title>
        <authorList>
            <person name="Chen I.-C.K."/>
            <person name="Wielgoss S."/>
        </authorList>
    </citation>
    <scope>NUCLEOTIDE SEQUENCE [LARGE SCALE GENOMIC DNA]</scope>
    <source>
        <strain evidence="2 3">Cbm 6</strain>
    </source>
</reference>
<evidence type="ECO:0000256" key="1">
    <source>
        <dbReference type="SAM" id="Phobius"/>
    </source>
</evidence>